<dbReference type="EMBL" id="UZAJ01013592">
    <property type="protein sequence ID" value="VDO67491.1"/>
    <property type="molecule type" value="Genomic_DNA"/>
</dbReference>
<reference evidence="2 3" key="2">
    <citation type="submission" date="2018-11" db="EMBL/GenBank/DDBJ databases">
        <authorList>
            <consortium name="Pathogen Informatics"/>
        </authorList>
    </citation>
    <scope>NUCLEOTIDE SEQUENCE [LARGE SCALE GENOMIC DNA]</scope>
</reference>
<feature type="region of interest" description="Disordered" evidence="1">
    <location>
        <begin position="1"/>
        <end position="74"/>
    </location>
</feature>
<reference evidence="4" key="1">
    <citation type="submission" date="2016-06" db="UniProtKB">
        <authorList>
            <consortium name="WormBaseParasite"/>
        </authorList>
    </citation>
    <scope>IDENTIFICATION</scope>
</reference>
<name>A0A183HS47_9BILA</name>
<gene>
    <name evidence="2" type="ORF">OFLC_LOCUS10309</name>
</gene>
<feature type="compositionally biased region" description="Basic and acidic residues" evidence="1">
    <location>
        <begin position="60"/>
        <end position="74"/>
    </location>
</feature>
<evidence type="ECO:0000313" key="3">
    <source>
        <dbReference type="Proteomes" id="UP000267606"/>
    </source>
</evidence>
<dbReference type="WBParaSite" id="OFLC_0001030801-mRNA-1">
    <property type="protein sequence ID" value="OFLC_0001030801-mRNA-1"/>
    <property type="gene ID" value="OFLC_0001030801"/>
</dbReference>
<keyword evidence="3" id="KW-1185">Reference proteome</keyword>
<evidence type="ECO:0000256" key="1">
    <source>
        <dbReference type="SAM" id="MobiDB-lite"/>
    </source>
</evidence>
<feature type="compositionally biased region" description="Basic and acidic residues" evidence="1">
    <location>
        <begin position="22"/>
        <end position="38"/>
    </location>
</feature>
<dbReference type="Proteomes" id="UP000267606">
    <property type="component" value="Unassembled WGS sequence"/>
</dbReference>
<evidence type="ECO:0000313" key="4">
    <source>
        <dbReference type="WBParaSite" id="OFLC_0001030801-mRNA-1"/>
    </source>
</evidence>
<accession>A0A183HS47</accession>
<sequence length="134" mass="15261">MIVSRCTIGPRSNHVSRPRTRTAHEPIRVRNTQERVKGADGLPPIESESRFRQSLTRRPKGGDSLDRDVTKATGKENGDEIWTVVAKKPDPVLEFAPCLRSRVAAKVCSFKLKLKQLMKWNLELIRSFSIMKHL</sequence>
<organism evidence="4">
    <name type="scientific">Onchocerca flexuosa</name>
    <dbReference type="NCBI Taxonomy" id="387005"/>
    <lineage>
        <taxon>Eukaryota</taxon>
        <taxon>Metazoa</taxon>
        <taxon>Ecdysozoa</taxon>
        <taxon>Nematoda</taxon>
        <taxon>Chromadorea</taxon>
        <taxon>Rhabditida</taxon>
        <taxon>Spirurina</taxon>
        <taxon>Spiruromorpha</taxon>
        <taxon>Filarioidea</taxon>
        <taxon>Onchocercidae</taxon>
        <taxon>Onchocerca</taxon>
    </lineage>
</organism>
<proteinExistence type="predicted"/>
<evidence type="ECO:0000313" key="2">
    <source>
        <dbReference type="EMBL" id="VDO67491.1"/>
    </source>
</evidence>
<dbReference type="AlphaFoldDB" id="A0A183HS47"/>
<protein>
    <submittedName>
        <fullName evidence="2 4">Uncharacterized protein</fullName>
    </submittedName>
</protein>